<organism evidence="1 2">
    <name type="scientific">Paramecium octaurelia</name>
    <dbReference type="NCBI Taxonomy" id="43137"/>
    <lineage>
        <taxon>Eukaryota</taxon>
        <taxon>Sar</taxon>
        <taxon>Alveolata</taxon>
        <taxon>Ciliophora</taxon>
        <taxon>Intramacronucleata</taxon>
        <taxon>Oligohymenophorea</taxon>
        <taxon>Peniculida</taxon>
        <taxon>Parameciidae</taxon>
        <taxon>Paramecium</taxon>
    </lineage>
</organism>
<gene>
    <name evidence="1" type="ORF">POCTA_138.1.T1350072</name>
</gene>
<accession>A0A8S1XVG7</accession>
<protein>
    <submittedName>
        <fullName evidence="1">Uncharacterized protein</fullName>
    </submittedName>
</protein>
<dbReference type="Proteomes" id="UP000683925">
    <property type="component" value="Unassembled WGS sequence"/>
</dbReference>
<reference evidence="1" key="1">
    <citation type="submission" date="2021-01" db="EMBL/GenBank/DDBJ databases">
        <authorList>
            <consortium name="Genoscope - CEA"/>
            <person name="William W."/>
        </authorList>
    </citation>
    <scope>NUCLEOTIDE SEQUENCE</scope>
</reference>
<dbReference type="OrthoDB" id="301022at2759"/>
<name>A0A8S1XVG7_PAROT</name>
<keyword evidence="2" id="KW-1185">Reference proteome</keyword>
<evidence type="ECO:0000313" key="2">
    <source>
        <dbReference type="Proteomes" id="UP000683925"/>
    </source>
</evidence>
<dbReference type="AlphaFoldDB" id="A0A8S1XVG7"/>
<proteinExistence type="predicted"/>
<evidence type="ECO:0000313" key="1">
    <source>
        <dbReference type="EMBL" id="CAD8205329.1"/>
    </source>
</evidence>
<dbReference type="EMBL" id="CAJJDP010000136">
    <property type="protein sequence ID" value="CAD8205329.1"/>
    <property type="molecule type" value="Genomic_DNA"/>
</dbReference>
<sequence>MIRIQQRNTTNHYIQTTQIYKKRQQLLKRVRYQNQYHLALQLDDEDLIEIYPILYEKKVKKNEKKKNYTILNAWFIAFLRFLIKCQIRTNLKSFNEQGQCAIHIGVMIQSIEMSQFKCRRLLSLKTTYFALVTDNLQILRLLLVFRASPWDQKLRDYFVCCRSEDANNLIKLASYLKIYNKDAECLLNMENIKQQ</sequence>
<comment type="caution">
    <text evidence="1">The sequence shown here is derived from an EMBL/GenBank/DDBJ whole genome shotgun (WGS) entry which is preliminary data.</text>
</comment>